<evidence type="ECO:0000313" key="2">
    <source>
        <dbReference type="Proteomes" id="UP001499878"/>
    </source>
</evidence>
<comment type="caution">
    <text evidence="1">The sequence shown here is derived from an EMBL/GenBank/DDBJ whole genome shotgun (WGS) entry which is preliminary data.</text>
</comment>
<proteinExistence type="predicted"/>
<reference evidence="2" key="1">
    <citation type="journal article" date="2019" name="Int. J. Syst. Evol. Microbiol.">
        <title>The Global Catalogue of Microorganisms (GCM) 10K type strain sequencing project: providing services to taxonomists for standard genome sequencing and annotation.</title>
        <authorList>
            <consortium name="The Broad Institute Genomics Platform"/>
            <consortium name="The Broad Institute Genome Sequencing Center for Infectious Disease"/>
            <person name="Wu L."/>
            <person name="Ma J."/>
        </authorList>
    </citation>
    <scope>NUCLEOTIDE SEQUENCE [LARGE SCALE GENOMIC DNA]</scope>
    <source>
        <strain evidence="2">JCM 18306</strain>
    </source>
</reference>
<gene>
    <name evidence="1" type="ORF">GCM10023323_16760</name>
</gene>
<protein>
    <recommendedName>
        <fullName evidence="3">Lamin tail domain-containing protein</fullName>
    </recommendedName>
</protein>
<dbReference type="Proteomes" id="UP001499878">
    <property type="component" value="Unassembled WGS sequence"/>
</dbReference>
<organism evidence="1 2">
    <name type="scientific">Streptomyces thinghirensis</name>
    <dbReference type="NCBI Taxonomy" id="551547"/>
    <lineage>
        <taxon>Bacteria</taxon>
        <taxon>Bacillati</taxon>
        <taxon>Actinomycetota</taxon>
        <taxon>Actinomycetes</taxon>
        <taxon>Kitasatosporales</taxon>
        <taxon>Streptomycetaceae</taxon>
        <taxon>Streptomyces</taxon>
    </lineage>
</organism>
<name>A0ABP9T0Y8_9ACTN</name>
<evidence type="ECO:0000313" key="1">
    <source>
        <dbReference type="EMBL" id="GAA5206228.1"/>
    </source>
</evidence>
<dbReference type="EMBL" id="BAABJR010000004">
    <property type="protein sequence ID" value="GAA5206228.1"/>
    <property type="molecule type" value="Genomic_DNA"/>
</dbReference>
<keyword evidence="2" id="KW-1185">Reference proteome</keyword>
<sequence length="152" mass="16775">MAVDEAPVARLRVQNNGEDLLELILEPYGSDHWLVPGETFVVWTFGSPDGDPWSGTTHGNEPFQVDYRCGSVTVHSNGSHCYVADVEGTEIECGHRRPITDETAVMSGAADQAVSSGHPPQRVPFSLRMRARSRRLAATMSGWRALASRRRR</sequence>
<accession>A0ABP9T0Y8</accession>
<evidence type="ECO:0008006" key="3">
    <source>
        <dbReference type="Google" id="ProtNLM"/>
    </source>
</evidence>